<sequence>MVANIRNMEIDNDTQNGITAMRVYGESLKGYMMQEAMASLHCQNGDVILDEILWRLYAGYRETPEAVVERVKDKIESMGQKVEDMKILAAGVELLDKDQFFRNRFVGEVADTFVEKGYDIKLARPEGYVLVNPRREN</sequence>
<organism evidence="2 3">
    <name type="scientific">Weissella confusa</name>
    <name type="common">Lactobacillus confusus</name>
    <dbReference type="NCBI Taxonomy" id="1583"/>
    <lineage>
        <taxon>Bacteria</taxon>
        <taxon>Bacillati</taxon>
        <taxon>Bacillota</taxon>
        <taxon>Bacilli</taxon>
        <taxon>Lactobacillales</taxon>
        <taxon>Lactobacillaceae</taxon>
        <taxon>Weissella</taxon>
    </lineage>
</organism>
<name>A0A0R2F169_WEICO</name>
<comment type="caution">
    <text evidence="2">The sequence shown here is derived from an EMBL/GenBank/DDBJ whole genome shotgun (WGS) entry which is preliminary data.</text>
</comment>
<dbReference type="GeneID" id="57978697"/>
<dbReference type="Proteomes" id="UP000808038">
    <property type="component" value="Unassembled WGS sequence"/>
</dbReference>
<dbReference type="EMBL" id="JAAOCP010000009">
    <property type="protein sequence ID" value="MBJ7639361.1"/>
    <property type="molecule type" value="Genomic_DNA"/>
</dbReference>
<dbReference type="Proteomes" id="UP000728106">
    <property type="component" value="Unassembled WGS sequence"/>
</dbReference>
<dbReference type="OrthoDB" id="2146823at2"/>
<dbReference type="AlphaFoldDB" id="A0A0R2F169"/>
<evidence type="ECO:0000313" key="3">
    <source>
        <dbReference type="Proteomes" id="UP000728106"/>
    </source>
</evidence>
<evidence type="ECO:0000313" key="2">
    <source>
        <dbReference type="EMBL" id="MBJ7639361.1"/>
    </source>
</evidence>
<accession>A0A0R2F169</accession>
<evidence type="ECO:0000313" key="1">
    <source>
        <dbReference type="EMBL" id="MBJ7632977.1"/>
    </source>
</evidence>
<gene>
    <name evidence="2" type="ORF">HAU20_08195</name>
    <name evidence="1" type="ORF">HAU43_07750</name>
</gene>
<reference evidence="2" key="1">
    <citation type="submission" date="2020-02" db="EMBL/GenBank/DDBJ databases">
        <authorList>
            <person name="Fontana A."/>
            <person name="Patrone V."/>
            <person name="Morelli L."/>
        </authorList>
    </citation>
    <scope>NUCLEOTIDE SEQUENCE</scope>
    <source>
        <strain evidence="1">CCUG 30943</strain>
        <strain evidence="2">CCUG 43002</strain>
    </source>
</reference>
<proteinExistence type="predicted"/>
<dbReference type="RefSeq" id="WP_003610031.1">
    <property type="nucleotide sequence ID" value="NZ_ALXH01000075.1"/>
</dbReference>
<protein>
    <submittedName>
        <fullName evidence="2">Uncharacterized protein</fullName>
    </submittedName>
</protein>
<dbReference type="EMBL" id="JAAOCX010000009">
    <property type="protein sequence ID" value="MBJ7632977.1"/>
    <property type="molecule type" value="Genomic_DNA"/>
</dbReference>
<keyword evidence="3" id="KW-1185">Reference proteome</keyword>
<reference evidence="2 3" key="2">
    <citation type="journal article" date="2021" name="Int. J. Food Microbiol.">
        <title>Safety demonstration of a microbial species for use in the food chain: Weissella confusa.</title>
        <authorList>
            <person name="Bourdichon F."/>
            <person name="Patrone V."/>
            <person name="Fontana A."/>
            <person name="Milani G."/>
            <person name="Morelli L."/>
        </authorList>
    </citation>
    <scope>NUCLEOTIDE SEQUENCE [LARGE SCALE GENOMIC DNA]</scope>
    <source>
        <strain evidence="1">CCUG 30943</strain>
        <strain evidence="2 3">CCUG 43002</strain>
    </source>
</reference>